<keyword evidence="4" id="KW-0456">Lyase</keyword>
<sequence length="231" mass="24909">MADVLLLEVNSTGPIRPTHKTAWRHRGIWRISGRGTDAESPGETGLEDLFPAVTASGIPKRESLDAIARMDEPRGLYSGAVLRISQSGALDAALVLRAVYQEGDGAWLRAGAGIVADSVPEREFEETCEKPARSRPTPCVGEATAGQSRQLRTRSTVTRKAGVLFASMVDSSDYGTLLDRVMRWPCAASRRLLGRIGPQRFPFDKEPQYHRAAEAGDPGAMAVLGLTRAAP</sequence>
<comment type="cofactor">
    <cofactor evidence="1">
        <name>Mg(2+)</name>
        <dbReference type="ChEBI" id="CHEBI:18420"/>
    </cofactor>
</comment>
<feature type="region of interest" description="Disordered" evidence="5">
    <location>
        <begin position="131"/>
        <end position="153"/>
    </location>
</feature>
<protein>
    <recommendedName>
        <fullName evidence="6">Chorismate-utilising enzyme C-terminal domain-containing protein</fullName>
    </recommendedName>
</protein>
<dbReference type="SUPFAM" id="SSF56322">
    <property type="entry name" value="ADC synthase"/>
    <property type="match status" value="1"/>
</dbReference>
<reference evidence="8" key="1">
    <citation type="journal article" date="2019" name="Int. J. Syst. Evol. Microbiol.">
        <title>The Global Catalogue of Microorganisms (GCM) 10K type strain sequencing project: providing services to taxonomists for standard genome sequencing and annotation.</title>
        <authorList>
            <consortium name="The Broad Institute Genomics Platform"/>
            <consortium name="The Broad Institute Genome Sequencing Center for Infectious Disease"/>
            <person name="Wu L."/>
            <person name="Ma J."/>
        </authorList>
    </citation>
    <scope>NUCLEOTIDE SEQUENCE [LARGE SCALE GENOMIC DNA]</scope>
    <source>
        <strain evidence="8">CGMCC 4.7329</strain>
    </source>
</reference>
<dbReference type="Proteomes" id="UP000658127">
    <property type="component" value="Unassembled WGS sequence"/>
</dbReference>
<keyword evidence="2" id="KW-0479">Metal-binding</keyword>
<organism evidence="7 8">
    <name type="scientific">Nocardia rhizosphaerihabitans</name>
    <dbReference type="NCBI Taxonomy" id="1691570"/>
    <lineage>
        <taxon>Bacteria</taxon>
        <taxon>Bacillati</taxon>
        <taxon>Actinomycetota</taxon>
        <taxon>Actinomycetes</taxon>
        <taxon>Mycobacteriales</taxon>
        <taxon>Nocardiaceae</taxon>
        <taxon>Nocardia</taxon>
    </lineage>
</organism>
<keyword evidence="3" id="KW-0460">Magnesium</keyword>
<dbReference type="InterPro" id="IPR015890">
    <property type="entry name" value="Chorismate_C"/>
</dbReference>
<accession>A0ABQ2KZG0</accession>
<evidence type="ECO:0000256" key="1">
    <source>
        <dbReference type="ARBA" id="ARBA00001946"/>
    </source>
</evidence>
<name>A0ABQ2KZG0_9NOCA</name>
<comment type="caution">
    <text evidence="7">The sequence shown here is derived from an EMBL/GenBank/DDBJ whole genome shotgun (WGS) entry which is preliminary data.</text>
</comment>
<proteinExistence type="predicted"/>
<evidence type="ECO:0000256" key="5">
    <source>
        <dbReference type="SAM" id="MobiDB-lite"/>
    </source>
</evidence>
<evidence type="ECO:0000256" key="2">
    <source>
        <dbReference type="ARBA" id="ARBA00022723"/>
    </source>
</evidence>
<dbReference type="InterPro" id="IPR019999">
    <property type="entry name" value="Anth_synth_I-like"/>
</dbReference>
<dbReference type="PANTHER" id="PTHR11236:SF48">
    <property type="entry name" value="ISOCHORISMATE SYNTHASE MENF"/>
    <property type="match status" value="1"/>
</dbReference>
<keyword evidence="8" id="KW-1185">Reference proteome</keyword>
<evidence type="ECO:0000313" key="7">
    <source>
        <dbReference type="EMBL" id="GGN97874.1"/>
    </source>
</evidence>
<dbReference type="PANTHER" id="PTHR11236">
    <property type="entry name" value="AMINOBENZOATE/ANTHRANILATE SYNTHASE"/>
    <property type="match status" value="1"/>
</dbReference>
<evidence type="ECO:0000259" key="6">
    <source>
        <dbReference type="Pfam" id="PF00425"/>
    </source>
</evidence>
<dbReference type="EMBL" id="BMNE01000011">
    <property type="protein sequence ID" value="GGN97874.1"/>
    <property type="molecule type" value="Genomic_DNA"/>
</dbReference>
<dbReference type="Gene3D" id="3.60.120.10">
    <property type="entry name" value="Anthranilate synthase"/>
    <property type="match status" value="1"/>
</dbReference>
<dbReference type="InterPro" id="IPR005801">
    <property type="entry name" value="ADC_synthase"/>
</dbReference>
<feature type="domain" description="Chorismate-utilising enzyme C-terminal" evidence="6">
    <location>
        <begin position="44"/>
        <end position="130"/>
    </location>
</feature>
<evidence type="ECO:0000313" key="8">
    <source>
        <dbReference type="Proteomes" id="UP000658127"/>
    </source>
</evidence>
<dbReference type="Pfam" id="PF00425">
    <property type="entry name" value="Chorismate_bind"/>
    <property type="match status" value="1"/>
</dbReference>
<gene>
    <name evidence="7" type="ORF">GCM10011610_64320</name>
</gene>
<evidence type="ECO:0000256" key="4">
    <source>
        <dbReference type="ARBA" id="ARBA00023239"/>
    </source>
</evidence>
<evidence type="ECO:0000256" key="3">
    <source>
        <dbReference type="ARBA" id="ARBA00022842"/>
    </source>
</evidence>